<comment type="caution">
    <text evidence="1">The sequence shown here is derived from an EMBL/GenBank/DDBJ whole genome shotgun (WGS) entry which is preliminary data.</text>
</comment>
<dbReference type="Proteomes" id="UP000237347">
    <property type="component" value="Unassembled WGS sequence"/>
</dbReference>
<keyword evidence="2" id="KW-1185">Reference proteome</keyword>
<sequence>MFISKPQRKQILWLTFSITTGSLKPRSQTSLQDSHQCFYLILTKPICPKHSKPLPCKTFFWVPFSLKTSLEKQIIPSFDFFKNLLQSEAKALEAIKRSPVPGSNIITLLQTQPRASFVNPVLFRELVGEVKEMGFNPSTMKFAKCQGIKCVAGYEQIDMGKEGQC</sequence>
<proteinExistence type="predicted"/>
<reference evidence="1 2" key="1">
    <citation type="journal article" date="2018" name="Sci. Data">
        <title>The draft genome sequence of cork oak.</title>
        <authorList>
            <person name="Ramos A.M."/>
            <person name="Usie A."/>
            <person name="Barbosa P."/>
            <person name="Barros P.M."/>
            <person name="Capote T."/>
            <person name="Chaves I."/>
            <person name="Simoes F."/>
            <person name="Abreu I."/>
            <person name="Carrasquinho I."/>
            <person name="Faro C."/>
            <person name="Guimaraes J.B."/>
            <person name="Mendonca D."/>
            <person name="Nobrega F."/>
            <person name="Rodrigues L."/>
            <person name="Saibo N.J.M."/>
            <person name="Varela M.C."/>
            <person name="Egas C."/>
            <person name="Matos J."/>
            <person name="Miguel C.M."/>
            <person name="Oliveira M.M."/>
            <person name="Ricardo C.P."/>
            <person name="Goncalves S."/>
        </authorList>
    </citation>
    <scope>NUCLEOTIDE SEQUENCE [LARGE SCALE GENOMIC DNA]</scope>
    <source>
        <strain evidence="2">cv. HL8</strain>
    </source>
</reference>
<dbReference type="EMBL" id="PKMF04000097">
    <property type="protein sequence ID" value="KAK7850634.1"/>
    <property type="molecule type" value="Genomic_DNA"/>
</dbReference>
<evidence type="ECO:0000313" key="2">
    <source>
        <dbReference type="Proteomes" id="UP000237347"/>
    </source>
</evidence>
<accession>A0AAW0LIA0</accession>
<organism evidence="1 2">
    <name type="scientific">Quercus suber</name>
    <name type="common">Cork oak</name>
    <dbReference type="NCBI Taxonomy" id="58331"/>
    <lineage>
        <taxon>Eukaryota</taxon>
        <taxon>Viridiplantae</taxon>
        <taxon>Streptophyta</taxon>
        <taxon>Embryophyta</taxon>
        <taxon>Tracheophyta</taxon>
        <taxon>Spermatophyta</taxon>
        <taxon>Magnoliopsida</taxon>
        <taxon>eudicotyledons</taxon>
        <taxon>Gunneridae</taxon>
        <taxon>Pentapetalae</taxon>
        <taxon>rosids</taxon>
        <taxon>fabids</taxon>
        <taxon>Fagales</taxon>
        <taxon>Fagaceae</taxon>
        <taxon>Quercus</taxon>
    </lineage>
</organism>
<protein>
    <submittedName>
        <fullName evidence="1">Uncharacterized protein</fullName>
    </submittedName>
</protein>
<dbReference type="AlphaFoldDB" id="A0AAW0LIA0"/>
<evidence type="ECO:0000313" key="1">
    <source>
        <dbReference type="EMBL" id="KAK7850634.1"/>
    </source>
</evidence>
<gene>
    <name evidence="1" type="ORF">CFP56_043995</name>
</gene>
<name>A0AAW0LIA0_QUESU</name>